<dbReference type="PRINTS" id="PR00080">
    <property type="entry name" value="SDRFAMILY"/>
</dbReference>
<comment type="subcellular location">
    <subcellularLocation>
        <location evidence="1">Membrane</location>
        <topology evidence="1">Multi-pass membrane protein</topology>
    </subcellularLocation>
</comment>
<dbReference type="OrthoDB" id="10253736at2759"/>
<dbReference type="PRINTS" id="PR00081">
    <property type="entry name" value="GDHRDH"/>
</dbReference>
<evidence type="ECO:0000256" key="1">
    <source>
        <dbReference type="ARBA" id="ARBA00004141"/>
    </source>
</evidence>
<organism evidence="13 14">
    <name type="scientific">Aspergillus ruber (strain CBS 135680)</name>
    <dbReference type="NCBI Taxonomy" id="1388766"/>
    <lineage>
        <taxon>Eukaryota</taxon>
        <taxon>Fungi</taxon>
        <taxon>Dikarya</taxon>
        <taxon>Ascomycota</taxon>
        <taxon>Pezizomycotina</taxon>
        <taxon>Eurotiomycetes</taxon>
        <taxon>Eurotiomycetidae</taxon>
        <taxon>Eurotiales</taxon>
        <taxon>Aspergillaceae</taxon>
        <taxon>Aspergillus</taxon>
        <taxon>Aspergillus subgen. Aspergillus</taxon>
    </lineage>
</organism>
<dbReference type="SUPFAM" id="SSF51735">
    <property type="entry name" value="NAD(P)-binding Rossmann-fold domains"/>
    <property type="match status" value="1"/>
</dbReference>
<evidence type="ECO:0000313" key="14">
    <source>
        <dbReference type="Proteomes" id="UP000019804"/>
    </source>
</evidence>
<dbReference type="InterPro" id="IPR036291">
    <property type="entry name" value="NAD(P)-bd_dom_sf"/>
</dbReference>
<evidence type="ECO:0000256" key="5">
    <source>
        <dbReference type="ARBA" id="ARBA00022989"/>
    </source>
</evidence>
<evidence type="ECO:0000256" key="9">
    <source>
        <dbReference type="ARBA" id="ARBA00059620"/>
    </source>
</evidence>
<name>A0A017SHP5_ASPRC</name>
<keyword evidence="7" id="KW-0443">Lipid metabolism</keyword>
<dbReference type="Pfam" id="PF00106">
    <property type="entry name" value="adh_short"/>
    <property type="match status" value="1"/>
</dbReference>
<dbReference type="Gene3D" id="3.40.50.720">
    <property type="entry name" value="NAD(P)-binding Rossmann-like Domain"/>
    <property type="match status" value="1"/>
</dbReference>
<dbReference type="GO" id="GO:0044550">
    <property type="term" value="P:secondary metabolite biosynthetic process"/>
    <property type="evidence" value="ECO:0007669"/>
    <property type="project" value="UniProtKB-ARBA"/>
</dbReference>
<dbReference type="PROSITE" id="PS00061">
    <property type="entry name" value="ADH_SHORT"/>
    <property type="match status" value="1"/>
</dbReference>
<dbReference type="RefSeq" id="XP_040639969.1">
    <property type="nucleotide sequence ID" value="XM_040784133.1"/>
</dbReference>
<dbReference type="GO" id="GO:0016020">
    <property type="term" value="C:membrane"/>
    <property type="evidence" value="ECO:0007669"/>
    <property type="project" value="UniProtKB-SubCell"/>
</dbReference>
<sequence>MGGESHYLTQLYRAANSFPAKGFLSGLFACYAINKASSLLSHCVLNNWHPAEPWNSQQELVLITGGSSGIGQTIAEELSEREVKVVIIDIQEPEFTHSPNIYFYEADVTSTDSIKAAADKIRAKHGHPTVLVNNAGVFTNDTILDEPESMIWKSFKVNTLAHFLTVKEFLPSMVRHNHGHVVTMASMASFITVGEMVDYACTKASALAFHEGLSQEIRHWYGATRVRTSIVNPLWVRTPLIRNLTDAGDSFGQPIMDTRMVSAAVVKHILERKSGSIILPASSSVATFIRSLPSWLQEWLRNSFSLKVMRVRNEFWSREPSL</sequence>
<dbReference type="InterPro" id="IPR020904">
    <property type="entry name" value="Sc_DH/Rdtase_CS"/>
</dbReference>
<comment type="similarity">
    <text evidence="2 12">Belongs to the short-chain dehydrogenases/reductases (SDR) family.</text>
</comment>
<evidence type="ECO:0000256" key="8">
    <source>
        <dbReference type="ARBA" id="ARBA00023136"/>
    </source>
</evidence>
<proteinExistence type="inferred from homology"/>
<keyword evidence="4" id="KW-0521">NADP</keyword>
<keyword evidence="5" id="KW-1133">Transmembrane helix</keyword>
<keyword evidence="3" id="KW-0812">Transmembrane</keyword>
<dbReference type="EMBL" id="KK088419">
    <property type="protein sequence ID" value="EYE96281.1"/>
    <property type="molecule type" value="Genomic_DNA"/>
</dbReference>
<keyword evidence="14" id="KW-1185">Reference proteome</keyword>
<dbReference type="PANTHER" id="PTHR24322:SF736">
    <property type="entry name" value="RETINOL DEHYDROGENASE 10"/>
    <property type="match status" value="1"/>
</dbReference>
<dbReference type="InterPro" id="IPR002347">
    <property type="entry name" value="SDR_fam"/>
</dbReference>
<dbReference type="PANTHER" id="PTHR24322">
    <property type="entry name" value="PKSB"/>
    <property type="match status" value="1"/>
</dbReference>
<evidence type="ECO:0000256" key="12">
    <source>
        <dbReference type="RuleBase" id="RU000363"/>
    </source>
</evidence>
<protein>
    <recommendedName>
        <fullName evidence="10">Short-chain dehydrogenase/reductase 3</fullName>
    </recommendedName>
    <alternativeName>
        <fullName evidence="11">Retinal short-chain dehydrogenase/reductase 1</fullName>
    </alternativeName>
</protein>
<gene>
    <name evidence="13" type="ORF">EURHEDRAFT_453575</name>
</gene>
<evidence type="ECO:0000313" key="13">
    <source>
        <dbReference type="EMBL" id="EYE96281.1"/>
    </source>
</evidence>
<evidence type="ECO:0000256" key="11">
    <source>
        <dbReference type="ARBA" id="ARBA00082544"/>
    </source>
</evidence>
<dbReference type="GeneID" id="63699257"/>
<evidence type="ECO:0000256" key="7">
    <source>
        <dbReference type="ARBA" id="ARBA00023098"/>
    </source>
</evidence>
<dbReference type="AlphaFoldDB" id="A0A017SHP5"/>
<reference evidence="14" key="1">
    <citation type="journal article" date="2014" name="Nat. Commun.">
        <title>Genomic adaptations of the halophilic Dead Sea filamentous fungus Eurotium rubrum.</title>
        <authorList>
            <person name="Kis-Papo T."/>
            <person name="Weig A.R."/>
            <person name="Riley R."/>
            <person name="Persoh D."/>
            <person name="Salamov A."/>
            <person name="Sun H."/>
            <person name="Lipzen A."/>
            <person name="Wasser S.P."/>
            <person name="Rambold G."/>
            <person name="Grigoriev I.V."/>
            <person name="Nevo E."/>
        </authorList>
    </citation>
    <scope>NUCLEOTIDE SEQUENCE [LARGE SCALE GENOMIC DNA]</scope>
    <source>
        <strain evidence="14">CBS 135680</strain>
    </source>
</reference>
<evidence type="ECO:0000256" key="3">
    <source>
        <dbReference type="ARBA" id="ARBA00022692"/>
    </source>
</evidence>
<dbReference type="GO" id="GO:0052650">
    <property type="term" value="F:all-trans-retinol dehydrogenase (NADP+) activity"/>
    <property type="evidence" value="ECO:0007669"/>
    <property type="project" value="UniProtKB-ARBA"/>
</dbReference>
<evidence type="ECO:0000256" key="6">
    <source>
        <dbReference type="ARBA" id="ARBA00023002"/>
    </source>
</evidence>
<dbReference type="STRING" id="1388766.A0A017SHP5"/>
<dbReference type="Proteomes" id="UP000019804">
    <property type="component" value="Unassembled WGS sequence"/>
</dbReference>
<evidence type="ECO:0000256" key="4">
    <source>
        <dbReference type="ARBA" id="ARBA00022857"/>
    </source>
</evidence>
<dbReference type="CDD" id="cd05339">
    <property type="entry name" value="17beta-HSDXI-like_SDR_c"/>
    <property type="match status" value="1"/>
</dbReference>
<accession>A0A017SHP5</accession>
<dbReference type="HOGENOM" id="CLU_010194_5_2_1"/>
<comment type="function">
    <text evidence="9">Catalyzes the reduction of all-trans-retinal to all-trans-retinol in the presence of NADPH.</text>
</comment>
<keyword evidence="6" id="KW-0560">Oxidoreductase</keyword>
<keyword evidence="8" id="KW-0472">Membrane</keyword>
<dbReference type="FunFam" id="3.40.50.720:FF:000131">
    <property type="entry name" value="Short-chain dehydrogenase/reductase 3"/>
    <property type="match status" value="1"/>
</dbReference>
<evidence type="ECO:0000256" key="10">
    <source>
        <dbReference type="ARBA" id="ARBA00068717"/>
    </source>
</evidence>
<evidence type="ECO:0000256" key="2">
    <source>
        <dbReference type="ARBA" id="ARBA00006484"/>
    </source>
</evidence>